<dbReference type="EMBL" id="WTVH01000031">
    <property type="protein sequence ID" value="NMF94513.1"/>
    <property type="molecule type" value="Genomic_DNA"/>
</dbReference>
<evidence type="ECO:0000313" key="3">
    <source>
        <dbReference type="Proteomes" id="UP000601990"/>
    </source>
</evidence>
<keyword evidence="3" id="KW-1185">Reference proteome</keyword>
<accession>A0ABX1N5G7</accession>
<proteinExistence type="predicted"/>
<name>A0ABX1N5G7_9RHOO</name>
<dbReference type="RefSeq" id="WP_169199736.1">
    <property type="nucleotide sequence ID" value="NZ_WTVH02000008.1"/>
</dbReference>
<comment type="caution">
    <text evidence="2">The sequence shown here is derived from an EMBL/GenBank/DDBJ whole genome shotgun (WGS) entry which is preliminary data.</text>
</comment>
<organism evidence="2 3">
    <name type="scientific">Aromatoleum buckelii</name>
    <dbReference type="NCBI Taxonomy" id="200254"/>
    <lineage>
        <taxon>Bacteria</taxon>
        <taxon>Pseudomonadati</taxon>
        <taxon>Pseudomonadota</taxon>
        <taxon>Betaproteobacteria</taxon>
        <taxon>Rhodocyclales</taxon>
        <taxon>Rhodocyclaceae</taxon>
        <taxon>Aromatoleum</taxon>
    </lineage>
</organism>
<sequence>MCFFDSPVGRCEAVRELVLLDETQQECACEHGCPPGFDCPLKGIFTEQSGVTDPASLPCRRAPPPPRRRKVRGARLGDEVQPRSEAFVFS</sequence>
<feature type="region of interest" description="Disordered" evidence="1">
    <location>
        <begin position="51"/>
        <end position="90"/>
    </location>
</feature>
<evidence type="ECO:0000256" key="1">
    <source>
        <dbReference type="SAM" id="MobiDB-lite"/>
    </source>
</evidence>
<evidence type="ECO:0000313" key="2">
    <source>
        <dbReference type="EMBL" id="NMF94513.1"/>
    </source>
</evidence>
<gene>
    <name evidence="2" type="ORF">GO608_14385</name>
</gene>
<reference evidence="2" key="1">
    <citation type="submission" date="2019-12" db="EMBL/GenBank/DDBJ databases">
        <title>Comparative genomics gives insights into the taxonomy of the Azoarcus-Aromatoleum group and reveals separate origins of nif in the plant-associated Azoarcus and non-plant-associated Aromatoleum sub-groups.</title>
        <authorList>
            <person name="Lafos M."/>
            <person name="Maluk M."/>
            <person name="Batista M."/>
            <person name="Junghare M."/>
            <person name="Carmona M."/>
            <person name="Faoro H."/>
            <person name="Cruz L.M."/>
            <person name="Battistoni F."/>
            <person name="De Souza E."/>
            <person name="Pedrosa F."/>
            <person name="Chen W.-M."/>
            <person name="Poole P.S."/>
            <person name="Dixon R.A."/>
            <person name="James E.K."/>
        </authorList>
    </citation>
    <scope>NUCLEOTIDE SEQUENCE</scope>
    <source>
        <strain evidence="2">U120</strain>
    </source>
</reference>
<protein>
    <submittedName>
        <fullName evidence="2">Uncharacterized protein</fullName>
    </submittedName>
</protein>
<dbReference type="Proteomes" id="UP000601990">
    <property type="component" value="Unassembled WGS sequence"/>
</dbReference>